<dbReference type="Ensembl" id="ENSRNOT00000134864.1">
    <property type="protein sequence ID" value="ENSRNOP00000103758.1"/>
    <property type="gene ID" value="ENSRNOG00000081990.1"/>
</dbReference>
<name>A0ABK0LQJ7_RAT</name>
<evidence type="ECO:0000313" key="2">
    <source>
        <dbReference type="Ensembl" id="ENSRNOP00000103758.1"/>
    </source>
</evidence>
<sequence length="106" mass="11465">EIVLTQSPTTMAASPGEKVTITCRASSSVSYMYWYQQKSGASPKPWIYETSKLASGVPDRFSGSGSGTSYSFTISSMETEDAATYYCHQWSSTPPTHVAGTSPQLF</sequence>
<dbReference type="SMART" id="SM00409">
    <property type="entry name" value="IG"/>
    <property type="match status" value="1"/>
</dbReference>
<protein>
    <recommendedName>
        <fullName evidence="1">Ig-like domain-containing protein</fullName>
    </recommendedName>
</protein>
<accession>A0ABK0LQJ7</accession>
<dbReference type="PANTHER" id="PTHR23267">
    <property type="entry name" value="IMMUNOGLOBULIN LIGHT CHAIN"/>
    <property type="match status" value="1"/>
</dbReference>
<evidence type="ECO:0000259" key="1">
    <source>
        <dbReference type="PROSITE" id="PS50835"/>
    </source>
</evidence>
<keyword evidence="3" id="KW-1185">Reference proteome</keyword>
<dbReference type="PROSITE" id="PS50835">
    <property type="entry name" value="IG_LIKE"/>
    <property type="match status" value="1"/>
</dbReference>
<feature type="domain" description="Ig-like" evidence="1">
    <location>
        <begin position="1"/>
        <end position="87"/>
    </location>
</feature>
<reference evidence="2" key="2">
    <citation type="submission" date="2025-08" db="UniProtKB">
        <authorList>
            <consortium name="Ensembl"/>
        </authorList>
    </citation>
    <scope>IDENTIFICATION</scope>
    <source>
        <strain evidence="2">Brown Norway</strain>
    </source>
</reference>
<dbReference type="InterPro" id="IPR013106">
    <property type="entry name" value="Ig_V-set"/>
</dbReference>
<reference evidence="2" key="3">
    <citation type="submission" date="2025-09" db="UniProtKB">
        <authorList>
            <consortium name="Ensembl"/>
        </authorList>
    </citation>
    <scope>IDENTIFICATION</scope>
    <source>
        <strain evidence="2">Brown Norway</strain>
    </source>
</reference>
<proteinExistence type="predicted"/>
<dbReference type="InterPro" id="IPR050150">
    <property type="entry name" value="IgV_Light_Chain"/>
</dbReference>
<organism evidence="2 3">
    <name type="scientific">Rattus norvegicus</name>
    <name type="common">Rat</name>
    <dbReference type="NCBI Taxonomy" id="10116"/>
    <lineage>
        <taxon>Eukaryota</taxon>
        <taxon>Metazoa</taxon>
        <taxon>Chordata</taxon>
        <taxon>Craniata</taxon>
        <taxon>Vertebrata</taxon>
        <taxon>Euteleostomi</taxon>
        <taxon>Mammalia</taxon>
        <taxon>Eutheria</taxon>
        <taxon>Euarchontoglires</taxon>
        <taxon>Glires</taxon>
        <taxon>Rodentia</taxon>
        <taxon>Myomorpha</taxon>
        <taxon>Muroidea</taxon>
        <taxon>Muridae</taxon>
        <taxon>Murinae</taxon>
        <taxon>Rattus</taxon>
    </lineage>
</organism>
<dbReference type="Proteomes" id="UP000002494">
    <property type="component" value="Chromosome 4"/>
</dbReference>
<dbReference type="SUPFAM" id="SSF48726">
    <property type="entry name" value="Immunoglobulin"/>
    <property type="match status" value="1"/>
</dbReference>
<dbReference type="GeneTree" id="ENSGT00840000130051"/>
<dbReference type="Pfam" id="PF07686">
    <property type="entry name" value="V-set"/>
    <property type="match status" value="1"/>
</dbReference>
<evidence type="ECO:0000313" key="3">
    <source>
        <dbReference type="Proteomes" id="UP000002494"/>
    </source>
</evidence>
<dbReference type="SMART" id="SM00406">
    <property type="entry name" value="IGv"/>
    <property type="match status" value="1"/>
</dbReference>
<dbReference type="InterPro" id="IPR007110">
    <property type="entry name" value="Ig-like_dom"/>
</dbReference>
<dbReference type="InterPro" id="IPR003599">
    <property type="entry name" value="Ig_sub"/>
</dbReference>
<dbReference type="Gene3D" id="2.60.40.10">
    <property type="entry name" value="Immunoglobulins"/>
    <property type="match status" value="1"/>
</dbReference>
<dbReference type="InterPro" id="IPR013783">
    <property type="entry name" value="Ig-like_fold"/>
</dbReference>
<dbReference type="InterPro" id="IPR036179">
    <property type="entry name" value="Ig-like_dom_sf"/>
</dbReference>
<reference evidence="2" key="1">
    <citation type="submission" date="2024-01" db="EMBL/GenBank/DDBJ databases">
        <title>GRCr8: a new rat reference genome assembly contstructed from accurate long reads and long range scaffolding.</title>
        <authorList>
            <person name="Doris P.A."/>
            <person name="Kalbfleisch T."/>
            <person name="Li K."/>
            <person name="Howe K."/>
            <person name="Wood J."/>
        </authorList>
    </citation>
    <scope>NUCLEOTIDE SEQUENCE [LARGE SCALE GENOMIC DNA]</scope>
    <source>
        <strain evidence="2">Brown Norway</strain>
    </source>
</reference>